<keyword evidence="4" id="KW-1185">Reference proteome</keyword>
<feature type="compositionally biased region" description="Polar residues" evidence="1">
    <location>
        <begin position="132"/>
        <end position="143"/>
    </location>
</feature>
<feature type="region of interest" description="Disordered" evidence="1">
    <location>
        <begin position="46"/>
        <end position="204"/>
    </location>
</feature>
<sequence length="348" mass="37740">MMMRRGSWKTMMRRARRMGTLMWRRMGLRLKVRTRMMRAVLTSSLLTPSSLPTPSAGLAGPSTLISSDAGLPPSGKAGKKKFLTDVEMKLRREETARKRKNLSEKKLEDEKAETINRLLKKQSRPRAKRQNTDSSLPGSSTPAGRSAGARTPKVPAGPTKLRAAATVRTPDGDDVVVEEDEELIEGDEGDGEEDEWEDEAAEEVKPTWFRWVSRAVPVDAPPTVPRSNGGGSGVSVTTSPDGENMQVDGEISSPGTKKLETVERKMVLSFSVPLSLVPEPISESPMDIDGPRPPPPPTTLIGNIPNKPSTPAICAIAGCGAKRKYRLVRDWTIGACGMGHLKVLEAGV</sequence>
<accession>A0A4Y7T0A5</accession>
<dbReference type="GO" id="GO:0031011">
    <property type="term" value="C:Ino80 complex"/>
    <property type="evidence" value="ECO:0007669"/>
    <property type="project" value="InterPro"/>
</dbReference>
<dbReference type="SMART" id="SM01406">
    <property type="entry name" value="PAPA-1"/>
    <property type="match status" value="1"/>
</dbReference>
<feature type="region of interest" description="Disordered" evidence="1">
    <location>
        <begin position="220"/>
        <end position="253"/>
    </location>
</feature>
<dbReference type="Pfam" id="PF04795">
    <property type="entry name" value="PAPA-1"/>
    <property type="match status" value="1"/>
</dbReference>
<dbReference type="AlphaFoldDB" id="A0A4Y7T0A5"/>
<feature type="compositionally biased region" description="Acidic residues" evidence="1">
    <location>
        <begin position="172"/>
        <end position="201"/>
    </location>
</feature>
<dbReference type="PANTHER" id="PTHR21561:SF12">
    <property type="entry name" value="INO80 COMPLEX SUBUNIT B"/>
    <property type="match status" value="1"/>
</dbReference>
<feature type="domain" description="INO80 complex subunit B-like conserved region" evidence="2">
    <location>
        <begin position="87"/>
        <end position="220"/>
    </location>
</feature>
<feature type="compositionally biased region" description="Basic residues" evidence="1">
    <location>
        <begin position="118"/>
        <end position="129"/>
    </location>
</feature>
<protein>
    <recommendedName>
        <fullName evidence="2">INO80 complex subunit B-like conserved region domain-containing protein</fullName>
    </recommendedName>
</protein>
<dbReference type="Proteomes" id="UP000298030">
    <property type="component" value="Unassembled WGS sequence"/>
</dbReference>
<name>A0A4Y7T0A5_COPMI</name>
<dbReference type="InterPro" id="IPR029523">
    <property type="entry name" value="INO80B/Ies2"/>
</dbReference>
<evidence type="ECO:0000256" key="1">
    <source>
        <dbReference type="SAM" id="MobiDB-lite"/>
    </source>
</evidence>
<dbReference type="EMBL" id="QPFP01000039">
    <property type="protein sequence ID" value="TEB27566.1"/>
    <property type="molecule type" value="Genomic_DNA"/>
</dbReference>
<feature type="compositionally biased region" description="Basic and acidic residues" evidence="1">
    <location>
        <begin position="82"/>
        <end position="114"/>
    </location>
</feature>
<evidence type="ECO:0000313" key="3">
    <source>
        <dbReference type="EMBL" id="TEB27566.1"/>
    </source>
</evidence>
<evidence type="ECO:0000259" key="2">
    <source>
        <dbReference type="SMART" id="SM01406"/>
    </source>
</evidence>
<proteinExistence type="predicted"/>
<gene>
    <name evidence="3" type="ORF">FA13DRAFT_874945</name>
</gene>
<comment type="caution">
    <text evidence="3">The sequence shown here is derived from an EMBL/GenBank/DDBJ whole genome shotgun (WGS) entry which is preliminary data.</text>
</comment>
<dbReference type="STRING" id="71717.A0A4Y7T0A5"/>
<dbReference type="OrthoDB" id="2021186at2759"/>
<evidence type="ECO:0000313" key="4">
    <source>
        <dbReference type="Proteomes" id="UP000298030"/>
    </source>
</evidence>
<feature type="compositionally biased region" description="Low complexity" evidence="1">
    <location>
        <begin position="46"/>
        <end position="55"/>
    </location>
</feature>
<dbReference type="InterPro" id="IPR006880">
    <property type="entry name" value="INO80B_C"/>
</dbReference>
<dbReference type="GO" id="GO:0006338">
    <property type="term" value="P:chromatin remodeling"/>
    <property type="evidence" value="ECO:0007669"/>
    <property type="project" value="InterPro"/>
</dbReference>
<dbReference type="PANTHER" id="PTHR21561">
    <property type="entry name" value="INO80 COMPLEX SUBUNIT B"/>
    <property type="match status" value="1"/>
</dbReference>
<feature type="region of interest" description="Disordered" evidence="1">
    <location>
        <begin position="285"/>
        <end position="305"/>
    </location>
</feature>
<reference evidence="3 4" key="1">
    <citation type="journal article" date="2019" name="Nat. Ecol. Evol.">
        <title>Megaphylogeny resolves global patterns of mushroom evolution.</title>
        <authorList>
            <person name="Varga T."/>
            <person name="Krizsan K."/>
            <person name="Foldi C."/>
            <person name="Dima B."/>
            <person name="Sanchez-Garcia M."/>
            <person name="Sanchez-Ramirez S."/>
            <person name="Szollosi G.J."/>
            <person name="Szarkandi J.G."/>
            <person name="Papp V."/>
            <person name="Albert L."/>
            <person name="Andreopoulos W."/>
            <person name="Angelini C."/>
            <person name="Antonin V."/>
            <person name="Barry K.W."/>
            <person name="Bougher N.L."/>
            <person name="Buchanan P."/>
            <person name="Buyck B."/>
            <person name="Bense V."/>
            <person name="Catcheside P."/>
            <person name="Chovatia M."/>
            <person name="Cooper J."/>
            <person name="Damon W."/>
            <person name="Desjardin D."/>
            <person name="Finy P."/>
            <person name="Geml J."/>
            <person name="Haridas S."/>
            <person name="Hughes K."/>
            <person name="Justo A."/>
            <person name="Karasinski D."/>
            <person name="Kautmanova I."/>
            <person name="Kiss B."/>
            <person name="Kocsube S."/>
            <person name="Kotiranta H."/>
            <person name="LaButti K.M."/>
            <person name="Lechner B.E."/>
            <person name="Liimatainen K."/>
            <person name="Lipzen A."/>
            <person name="Lukacs Z."/>
            <person name="Mihaltcheva S."/>
            <person name="Morgado L.N."/>
            <person name="Niskanen T."/>
            <person name="Noordeloos M.E."/>
            <person name="Ohm R.A."/>
            <person name="Ortiz-Santana B."/>
            <person name="Ovrebo C."/>
            <person name="Racz N."/>
            <person name="Riley R."/>
            <person name="Savchenko A."/>
            <person name="Shiryaev A."/>
            <person name="Soop K."/>
            <person name="Spirin V."/>
            <person name="Szebenyi C."/>
            <person name="Tomsovsky M."/>
            <person name="Tulloss R.E."/>
            <person name="Uehling J."/>
            <person name="Grigoriev I.V."/>
            <person name="Vagvolgyi C."/>
            <person name="Papp T."/>
            <person name="Martin F.M."/>
            <person name="Miettinen O."/>
            <person name="Hibbett D.S."/>
            <person name="Nagy L.G."/>
        </authorList>
    </citation>
    <scope>NUCLEOTIDE SEQUENCE [LARGE SCALE GENOMIC DNA]</scope>
    <source>
        <strain evidence="3 4">FP101781</strain>
    </source>
</reference>
<organism evidence="3 4">
    <name type="scientific">Coprinellus micaceus</name>
    <name type="common">Glistening ink-cap mushroom</name>
    <name type="synonym">Coprinus micaceus</name>
    <dbReference type="NCBI Taxonomy" id="71717"/>
    <lineage>
        <taxon>Eukaryota</taxon>
        <taxon>Fungi</taxon>
        <taxon>Dikarya</taxon>
        <taxon>Basidiomycota</taxon>
        <taxon>Agaricomycotina</taxon>
        <taxon>Agaricomycetes</taxon>
        <taxon>Agaricomycetidae</taxon>
        <taxon>Agaricales</taxon>
        <taxon>Agaricineae</taxon>
        <taxon>Psathyrellaceae</taxon>
        <taxon>Coprinellus</taxon>
    </lineage>
</organism>